<gene>
    <name evidence="3" type="ORF">BSL78_21437</name>
</gene>
<organism evidence="3 4">
    <name type="scientific">Stichopus japonicus</name>
    <name type="common">Sea cucumber</name>
    <dbReference type="NCBI Taxonomy" id="307972"/>
    <lineage>
        <taxon>Eukaryota</taxon>
        <taxon>Metazoa</taxon>
        <taxon>Echinodermata</taxon>
        <taxon>Eleutherozoa</taxon>
        <taxon>Echinozoa</taxon>
        <taxon>Holothuroidea</taxon>
        <taxon>Aspidochirotacea</taxon>
        <taxon>Aspidochirotida</taxon>
        <taxon>Stichopodidae</taxon>
        <taxon>Apostichopus</taxon>
    </lineage>
</organism>
<evidence type="ECO:0000313" key="4">
    <source>
        <dbReference type="Proteomes" id="UP000230750"/>
    </source>
</evidence>
<evidence type="ECO:0000256" key="1">
    <source>
        <dbReference type="SAM" id="MobiDB-lite"/>
    </source>
</evidence>
<keyword evidence="2" id="KW-1133">Transmembrane helix</keyword>
<comment type="caution">
    <text evidence="3">The sequence shown here is derived from an EMBL/GenBank/DDBJ whole genome shotgun (WGS) entry which is preliminary data.</text>
</comment>
<keyword evidence="2" id="KW-0812">Transmembrane</keyword>
<dbReference type="Proteomes" id="UP000230750">
    <property type="component" value="Unassembled WGS sequence"/>
</dbReference>
<evidence type="ECO:0000313" key="3">
    <source>
        <dbReference type="EMBL" id="PIK41717.1"/>
    </source>
</evidence>
<dbReference type="EMBL" id="MRZV01000994">
    <property type="protein sequence ID" value="PIK41717.1"/>
    <property type="molecule type" value="Genomic_DNA"/>
</dbReference>
<dbReference type="SUPFAM" id="SSF48726">
    <property type="entry name" value="Immunoglobulin"/>
    <property type="match status" value="1"/>
</dbReference>
<reference evidence="3 4" key="1">
    <citation type="journal article" date="2017" name="PLoS Biol.">
        <title>The sea cucumber genome provides insights into morphological evolution and visceral regeneration.</title>
        <authorList>
            <person name="Zhang X."/>
            <person name="Sun L."/>
            <person name="Yuan J."/>
            <person name="Sun Y."/>
            <person name="Gao Y."/>
            <person name="Zhang L."/>
            <person name="Li S."/>
            <person name="Dai H."/>
            <person name="Hamel J.F."/>
            <person name="Liu C."/>
            <person name="Yu Y."/>
            <person name="Liu S."/>
            <person name="Lin W."/>
            <person name="Guo K."/>
            <person name="Jin S."/>
            <person name="Xu P."/>
            <person name="Storey K.B."/>
            <person name="Huan P."/>
            <person name="Zhang T."/>
            <person name="Zhou Y."/>
            <person name="Zhang J."/>
            <person name="Lin C."/>
            <person name="Li X."/>
            <person name="Xing L."/>
            <person name="Huo D."/>
            <person name="Sun M."/>
            <person name="Wang L."/>
            <person name="Mercier A."/>
            <person name="Li F."/>
            <person name="Yang H."/>
            <person name="Xiang J."/>
        </authorList>
    </citation>
    <scope>NUCLEOTIDE SEQUENCE [LARGE SCALE GENOMIC DNA]</scope>
    <source>
        <strain evidence="3">Shaxun</strain>
        <tissue evidence="3">Muscle</tissue>
    </source>
</reference>
<sequence length="406" mass="44973">MARIGDLIAVFVKVVFLYVIVSVETFEVTLGPSAAYKEYSEVVFPGERFGLVCLVQGVRMQDSYSLKISFGTKPVVVNGNLVAGRKFTGRPLPSDTQLGFGYEIMIYNVTENYSGNYKCEVTVGMNTNQAMYVLDVETVWPQCITHYNNTDDSFQLACFANIPQEIENHFTWEKINAGQEDTFVDFAVSGVNSGPKRVSYTKTNIKNGDTISDYKCTVVRPNLKPVRSCYFNLSTFLSASSDKPMTRFPVSSTTSSSTRMTSSTTNVTSPSTRVTTSEAEFTNDDLMTNNATATIVIVGLAIAVIIIICLIVVIFVMRKNYQKQREGNERSTRTDDVNNFYGTASSFTFANYIVDPDTQQGDQLSSMGDGYVSYNASGSSGEVANELYKTLDRKDESQKENLESKI</sequence>
<dbReference type="InterPro" id="IPR036179">
    <property type="entry name" value="Ig-like_dom_sf"/>
</dbReference>
<name>A0A2G8K134_STIJA</name>
<dbReference type="AlphaFoldDB" id="A0A2G8K134"/>
<feature type="region of interest" description="Disordered" evidence="1">
    <location>
        <begin position="247"/>
        <end position="276"/>
    </location>
</feature>
<keyword evidence="2" id="KW-0472">Membrane</keyword>
<proteinExistence type="predicted"/>
<feature type="transmembrane region" description="Helical" evidence="2">
    <location>
        <begin position="293"/>
        <end position="316"/>
    </location>
</feature>
<protein>
    <recommendedName>
        <fullName evidence="5">Ig-like domain-containing protein</fullName>
    </recommendedName>
</protein>
<keyword evidence="4" id="KW-1185">Reference proteome</keyword>
<feature type="compositionally biased region" description="Low complexity" evidence="1">
    <location>
        <begin position="251"/>
        <end position="276"/>
    </location>
</feature>
<evidence type="ECO:0008006" key="5">
    <source>
        <dbReference type="Google" id="ProtNLM"/>
    </source>
</evidence>
<evidence type="ECO:0000256" key="2">
    <source>
        <dbReference type="SAM" id="Phobius"/>
    </source>
</evidence>
<accession>A0A2G8K134</accession>